<feature type="binding site" evidence="3">
    <location>
        <position position="137"/>
    </location>
    <ligand>
        <name>substrate</name>
    </ligand>
</feature>
<dbReference type="NCBIfam" id="TIGR01975">
    <property type="entry name" value="isoAsp_dipep"/>
    <property type="match status" value="1"/>
</dbReference>
<dbReference type="PANTHER" id="PTHR11647">
    <property type="entry name" value="HYDRANTOINASE/DIHYDROPYRIMIDINASE FAMILY MEMBER"/>
    <property type="match status" value="1"/>
</dbReference>
<evidence type="ECO:0000256" key="3">
    <source>
        <dbReference type="PIRSR" id="PIRSR001238-2"/>
    </source>
</evidence>
<evidence type="ECO:0000256" key="4">
    <source>
        <dbReference type="PIRSR" id="PIRSR001238-3"/>
    </source>
</evidence>
<comment type="subcellular location">
    <subcellularLocation>
        <location evidence="1">Cytoplasm</location>
    </subcellularLocation>
</comment>
<dbReference type="Proteomes" id="UP000003082">
    <property type="component" value="Unassembled WGS sequence"/>
</dbReference>
<feature type="binding site" evidence="3">
    <location>
        <position position="106"/>
    </location>
    <ligand>
        <name>substrate</name>
    </ligand>
</feature>
<dbReference type="PANTHER" id="PTHR11647:SF1">
    <property type="entry name" value="COLLAPSIN RESPONSE MEDIATOR PROTEIN"/>
    <property type="match status" value="1"/>
</dbReference>
<dbReference type="GO" id="GO:0016810">
    <property type="term" value="F:hydrolase activity, acting on carbon-nitrogen (but not peptide) bonds"/>
    <property type="evidence" value="ECO:0007669"/>
    <property type="project" value="InterPro"/>
</dbReference>
<comment type="caution">
    <text evidence="7">The sequence shown here is derived from an EMBL/GenBank/DDBJ whole genome shotgun (WGS) entry which is preliminary data.</text>
</comment>
<feature type="binding site" evidence="4">
    <location>
        <position position="70"/>
    </location>
    <ligand>
        <name>Zn(2+)</name>
        <dbReference type="ChEBI" id="CHEBI:29105"/>
        <label>1</label>
        <note>catalytic</note>
    </ligand>
</feature>
<evidence type="ECO:0000313" key="7">
    <source>
        <dbReference type="EMBL" id="EEF14870.1"/>
    </source>
</evidence>
<reference evidence="7 8" key="1">
    <citation type="submission" date="2008-08" db="EMBL/GenBank/DDBJ databases">
        <authorList>
            <person name="Madupu R."/>
            <person name="Durkin A.S."/>
            <person name="Torralba M."/>
            <person name="Methe B."/>
            <person name="Sutton G.G."/>
            <person name="Strausberg R.L."/>
            <person name="Nelson K.E."/>
        </authorList>
    </citation>
    <scope>NUCLEOTIDE SEQUENCE [LARGE SCALE GENOMIC DNA]</scope>
    <source>
        <strain evidence="7 8">RM3267</strain>
    </source>
</reference>
<dbReference type="EMBL" id="ACFU01000003">
    <property type="protein sequence ID" value="EEF14870.1"/>
    <property type="molecule type" value="Genomic_DNA"/>
</dbReference>
<accession>B9CZ90</accession>
<feature type="binding site" evidence="3">
    <location>
        <position position="233"/>
    </location>
    <ligand>
        <name>substrate</name>
    </ligand>
</feature>
<evidence type="ECO:0000313" key="8">
    <source>
        <dbReference type="Proteomes" id="UP000003082"/>
    </source>
</evidence>
<dbReference type="SUPFAM" id="SSF51338">
    <property type="entry name" value="Composite domain of metallo-dependent hydrolases"/>
    <property type="match status" value="1"/>
</dbReference>
<dbReference type="Gene3D" id="2.30.40.10">
    <property type="entry name" value="Urease, subunit C, domain 1"/>
    <property type="match status" value="1"/>
</dbReference>
<dbReference type="STRING" id="553218.CAMRE0001_1672"/>
<evidence type="ECO:0000259" key="6">
    <source>
        <dbReference type="Pfam" id="PF01979"/>
    </source>
</evidence>
<dbReference type="EC" id="3.4.19.-" evidence="1"/>
<feature type="binding site" evidence="4">
    <location>
        <position position="68"/>
    </location>
    <ligand>
        <name>Zn(2+)</name>
        <dbReference type="ChEBI" id="CHEBI:29105"/>
        <label>1</label>
        <note>catalytic</note>
    </ligand>
</feature>
<feature type="domain" description="Amidohydrolase-related" evidence="6">
    <location>
        <begin position="59"/>
        <end position="373"/>
    </location>
</feature>
<keyword evidence="1 4" id="KW-0862">Zinc</keyword>
<feature type="binding site" evidence="4">
    <location>
        <position position="201"/>
    </location>
    <ligand>
        <name>Zn(2+)</name>
        <dbReference type="ChEBI" id="CHEBI:29105"/>
        <label>2</label>
        <note>catalytic</note>
    </ligand>
</feature>
<dbReference type="GO" id="GO:0046872">
    <property type="term" value="F:metal ion binding"/>
    <property type="evidence" value="ECO:0007669"/>
    <property type="project" value="UniProtKB-KW"/>
</dbReference>
<dbReference type="AlphaFoldDB" id="B9CZ90"/>
<dbReference type="GO" id="GO:0008798">
    <property type="term" value="F:beta-aspartyl-peptidase activity"/>
    <property type="evidence" value="ECO:0007669"/>
    <property type="project" value="InterPro"/>
</dbReference>
<evidence type="ECO:0000256" key="2">
    <source>
        <dbReference type="PIRSR" id="PIRSR001238-1"/>
    </source>
</evidence>
<sequence length="388" mass="41871">MKIQSKGENMLLLKNADLYAPEHVGRSDVLLGGGKILAVSKGLDFRIEGLEIYDLEGKILAPGLIDQHVHITGGGGEAGYHSRTPEITLSQIIRYGTTTVVGTLGTDGCTRSLENLYSKAKALEYEGISTFIHTGSYALPSVTFTGSVTRDLVLIDKVIGCKIAMSDNRGSYPTSQELIKTLTQIRIGGMISKKGGVLHMHMGGLADKFDLIFSVIKDYSFPVNYFSPTHCARTKELFDEAIKFQKMGGYIDITSGGSQFMPLHEAIAYGLANGLNLDRLTMSSDGNGSVPRFDENGALVGYGCASCDTNLEVIQACVKNKILTIPQALSMMGKNVAKYLNLSGKGEIKTGFDADFAVFDEALNLDSVIAKGEFCVKEGKLVKKGFFE</sequence>
<proteinExistence type="inferred from homology"/>
<dbReference type="GO" id="GO:0005737">
    <property type="term" value="C:cytoplasm"/>
    <property type="evidence" value="ECO:0007669"/>
    <property type="project" value="UniProtKB-SubCell"/>
</dbReference>
<keyword evidence="1 4" id="KW-0479">Metal-binding</keyword>
<comment type="PTM">
    <text evidence="1">Carboxylation allows a single lysine to coordinate two zinc ions.</text>
</comment>
<dbReference type="InterPro" id="IPR006680">
    <property type="entry name" value="Amidohydro-rel"/>
</dbReference>
<evidence type="ECO:0000256" key="5">
    <source>
        <dbReference type="PIRSR" id="PIRSR001238-50"/>
    </source>
</evidence>
<dbReference type="InterPro" id="IPR050378">
    <property type="entry name" value="Metallo-dep_Hydrolases_sf"/>
</dbReference>
<feature type="binding site" evidence="3">
    <location>
        <begin position="75"/>
        <end position="77"/>
    </location>
    <ligand>
        <name>substrate</name>
    </ligand>
</feature>
<keyword evidence="1 7" id="KW-0378">Hydrolase</keyword>
<name>B9CZ90_CAMRE</name>
<comment type="PTM">
    <text evidence="5">Carbamylation allows a single lysine to coordinate two zinc ions.</text>
</comment>
<feature type="binding site" description="via carbamate group" evidence="4">
    <location>
        <position position="162"/>
    </location>
    <ligand>
        <name>Zn(2+)</name>
        <dbReference type="ChEBI" id="CHEBI:29105"/>
        <label>1</label>
        <note>catalytic</note>
    </ligand>
</feature>
<dbReference type="InterPro" id="IPR010229">
    <property type="entry name" value="Pept_M38_dipep"/>
</dbReference>
<feature type="active site" description="Proton acceptor" evidence="2">
    <location>
        <position position="285"/>
    </location>
</feature>
<organism evidence="7 8">
    <name type="scientific">Campylobacter rectus RM3267</name>
    <dbReference type="NCBI Taxonomy" id="553218"/>
    <lineage>
        <taxon>Bacteria</taxon>
        <taxon>Pseudomonadati</taxon>
        <taxon>Campylobacterota</taxon>
        <taxon>Epsilonproteobacteria</taxon>
        <taxon>Campylobacterales</taxon>
        <taxon>Campylobacteraceae</taxon>
        <taxon>Campylobacter</taxon>
    </lineage>
</organism>
<dbReference type="PIRSF" id="PIRSF001238">
    <property type="entry name" value="IadA"/>
    <property type="match status" value="1"/>
</dbReference>
<dbReference type="InterPro" id="IPR032466">
    <property type="entry name" value="Metal_Hydrolase"/>
</dbReference>
<keyword evidence="1" id="KW-0482">Metalloprotease</keyword>
<feature type="binding site" evidence="3">
    <location>
        <position position="169"/>
    </location>
    <ligand>
        <name>substrate</name>
    </ligand>
</feature>
<feature type="binding site" evidence="4">
    <location>
        <position position="285"/>
    </location>
    <ligand>
        <name>Zn(2+)</name>
        <dbReference type="ChEBI" id="CHEBI:29105"/>
        <label>1</label>
        <note>catalytic</note>
    </ligand>
</feature>
<dbReference type="Gene3D" id="3.20.20.140">
    <property type="entry name" value="Metal-dependent hydrolases"/>
    <property type="match status" value="1"/>
</dbReference>
<gene>
    <name evidence="7" type="primary">iadA</name>
    <name evidence="7" type="ORF">CAMRE0001_1672</name>
</gene>
<keyword evidence="1" id="KW-0645">Protease</keyword>
<comment type="function">
    <text evidence="1">Catalyzes the hydrolytic cleavage of a subset of L-isoaspartyl (L-beta-aspartyl) dipeptides. Used to degrade proteins damaged by L-isoaspartyl residues formation.</text>
</comment>
<feature type="binding site" evidence="3">
    <location>
        <position position="289"/>
    </location>
    <ligand>
        <name>substrate</name>
    </ligand>
</feature>
<dbReference type="GO" id="GO:0008237">
    <property type="term" value="F:metallopeptidase activity"/>
    <property type="evidence" value="ECO:0007669"/>
    <property type="project" value="UniProtKB-KW"/>
</dbReference>
<comment type="similarity">
    <text evidence="1">Belongs to the peptidase M38 family.</text>
</comment>
<dbReference type="Pfam" id="PF01979">
    <property type="entry name" value="Amidohydro_1"/>
    <property type="match status" value="1"/>
</dbReference>
<dbReference type="SUPFAM" id="SSF51556">
    <property type="entry name" value="Metallo-dependent hydrolases"/>
    <property type="match status" value="1"/>
</dbReference>
<dbReference type="InterPro" id="IPR011059">
    <property type="entry name" value="Metal-dep_hydrolase_composite"/>
</dbReference>
<feature type="binding site" evidence="4">
    <location>
        <position position="230"/>
    </location>
    <ligand>
        <name>Zn(2+)</name>
        <dbReference type="ChEBI" id="CHEBI:29105"/>
        <label>2</label>
        <note>catalytic</note>
    </ligand>
</feature>
<comment type="cofactor">
    <cofactor evidence="1 4">
        <name>Zn(2+)</name>
        <dbReference type="ChEBI" id="CHEBI:29105"/>
    </cofactor>
    <text evidence="1 4">Binds 2 Zn(2+) ions per subunit.</text>
</comment>
<feature type="modified residue" description="N6-carboxylysine" evidence="5">
    <location>
        <position position="162"/>
    </location>
</feature>
<protein>
    <recommendedName>
        <fullName evidence="1">Isoaspartyl dipeptidase</fullName>
        <ecNumber evidence="1">3.4.19.-</ecNumber>
    </recommendedName>
</protein>
<dbReference type="GO" id="GO:0006508">
    <property type="term" value="P:proteolysis"/>
    <property type="evidence" value="ECO:0007669"/>
    <property type="project" value="UniProtKB-KW"/>
</dbReference>
<evidence type="ECO:0000256" key="1">
    <source>
        <dbReference type="PIRNR" id="PIRNR001238"/>
    </source>
</evidence>
<dbReference type="eggNOG" id="COG1001">
    <property type="taxonomic scope" value="Bacteria"/>
</dbReference>
<keyword evidence="8" id="KW-1185">Reference proteome</keyword>
<feature type="binding site" description="via carbamate group" evidence="4">
    <location>
        <position position="162"/>
    </location>
    <ligand>
        <name>Zn(2+)</name>
        <dbReference type="ChEBI" id="CHEBI:29105"/>
        <label>2</label>
        <note>catalytic</note>
    </ligand>
</feature>